<evidence type="ECO:0000313" key="2">
    <source>
        <dbReference type="EMBL" id="KAB5552626.1"/>
    </source>
</evidence>
<dbReference type="AlphaFoldDB" id="A0A5N5MET2"/>
<protein>
    <submittedName>
        <fullName evidence="2">Uncharacterized protein</fullName>
    </submittedName>
</protein>
<keyword evidence="3" id="KW-1185">Reference proteome</keyword>
<evidence type="ECO:0000256" key="1">
    <source>
        <dbReference type="PROSITE-ProRule" id="PRU00023"/>
    </source>
</evidence>
<comment type="caution">
    <text evidence="2">The sequence shown here is derived from an EMBL/GenBank/DDBJ whole genome shotgun (WGS) entry which is preliminary data.</text>
</comment>
<dbReference type="SMART" id="SM00248">
    <property type="entry name" value="ANK"/>
    <property type="match status" value="1"/>
</dbReference>
<gene>
    <name evidence="2" type="ORF">DKX38_009937</name>
</gene>
<dbReference type="SUPFAM" id="SSF48403">
    <property type="entry name" value="Ankyrin repeat"/>
    <property type="match status" value="1"/>
</dbReference>
<name>A0A5N5MET2_9ROSI</name>
<proteinExistence type="predicted"/>
<dbReference type="Gene3D" id="1.25.40.20">
    <property type="entry name" value="Ankyrin repeat-containing domain"/>
    <property type="match status" value="1"/>
</dbReference>
<reference evidence="3" key="1">
    <citation type="journal article" date="2019" name="Gigascience">
        <title>De novo genome assembly of the endangered Acer yangbiense, a plant species with extremely small populations endemic to Yunnan Province, China.</title>
        <authorList>
            <person name="Yang J."/>
            <person name="Wariss H.M."/>
            <person name="Tao L."/>
            <person name="Zhang R."/>
            <person name="Yun Q."/>
            <person name="Hollingsworth P."/>
            <person name="Dao Z."/>
            <person name="Luo G."/>
            <person name="Guo H."/>
            <person name="Ma Y."/>
            <person name="Sun W."/>
        </authorList>
    </citation>
    <scope>NUCLEOTIDE SEQUENCE [LARGE SCALE GENOMIC DNA]</scope>
    <source>
        <strain evidence="3">cv. br00</strain>
    </source>
</reference>
<dbReference type="InterPro" id="IPR002110">
    <property type="entry name" value="Ankyrin_rpt"/>
</dbReference>
<sequence>MNAETMQRNRQGRDLPSLPPFIAVLNQEIFLGSKDYSEETLIFSMKETLLWRRLHFMFLLYGETPLHMAAKNGCSEAARLLLAHGAFIEAKANFGTQSVEDRSTVKTLLEYNADCSTEDNVL</sequence>
<dbReference type="PROSITE" id="PS50297">
    <property type="entry name" value="ANK_REP_REGION"/>
    <property type="match status" value="1"/>
</dbReference>
<dbReference type="Proteomes" id="UP000326939">
    <property type="component" value="Chromosome 6"/>
</dbReference>
<organism evidence="2 3">
    <name type="scientific">Salix brachista</name>
    <dbReference type="NCBI Taxonomy" id="2182728"/>
    <lineage>
        <taxon>Eukaryota</taxon>
        <taxon>Viridiplantae</taxon>
        <taxon>Streptophyta</taxon>
        <taxon>Embryophyta</taxon>
        <taxon>Tracheophyta</taxon>
        <taxon>Spermatophyta</taxon>
        <taxon>Magnoliopsida</taxon>
        <taxon>eudicotyledons</taxon>
        <taxon>Gunneridae</taxon>
        <taxon>Pentapetalae</taxon>
        <taxon>rosids</taxon>
        <taxon>fabids</taxon>
        <taxon>Malpighiales</taxon>
        <taxon>Salicaceae</taxon>
        <taxon>Saliceae</taxon>
        <taxon>Salix</taxon>
    </lineage>
</organism>
<feature type="repeat" description="ANK" evidence="1">
    <location>
        <begin position="61"/>
        <end position="93"/>
    </location>
</feature>
<evidence type="ECO:0000313" key="3">
    <source>
        <dbReference type="Proteomes" id="UP000326939"/>
    </source>
</evidence>
<dbReference type="Pfam" id="PF00023">
    <property type="entry name" value="Ank"/>
    <property type="match status" value="1"/>
</dbReference>
<dbReference type="InterPro" id="IPR036770">
    <property type="entry name" value="Ankyrin_rpt-contain_sf"/>
</dbReference>
<dbReference type="PRINTS" id="PR01415">
    <property type="entry name" value="ANKYRIN"/>
</dbReference>
<keyword evidence="1" id="KW-0040">ANK repeat</keyword>
<dbReference type="PROSITE" id="PS50088">
    <property type="entry name" value="ANK_REPEAT"/>
    <property type="match status" value="1"/>
</dbReference>
<dbReference type="EMBL" id="VDCV01000006">
    <property type="protein sequence ID" value="KAB5552626.1"/>
    <property type="molecule type" value="Genomic_DNA"/>
</dbReference>
<accession>A0A5N5MET2</accession>